<evidence type="ECO:0000259" key="1">
    <source>
        <dbReference type="Pfam" id="PF03781"/>
    </source>
</evidence>
<evidence type="ECO:0000313" key="3">
    <source>
        <dbReference type="Proteomes" id="UP000076925"/>
    </source>
</evidence>
<gene>
    <name evidence="2" type="ORF">WA1_46220</name>
</gene>
<dbReference type="Proteomes" id="UP000076925">
    <property type="component" value="Unassembled WGS sequence"/>
</dbReference>
<dbReference type="InterPro" id="IPR051043">
    <property type="entry name" value="Sulfatase_Mod_Factor_Kinase"/>
</dbReference>
<evidence type="ECO:0000313" key="2">
    <source>
        <dbReference type="EMBL" id="KYC37040.1"/>
    </source>
</evidence>
<name>A0A139WX85_9CYAN</name>
<dbReference type="Gene3D" id="3.90.1580.10">
    <property type="entry name" value="paralog of FGE (formylglycine-generating enzyme)"/>
    <property type="match status" value="1"/>
</dbReference>
<accession>A0A139WX85</accession>
<dbReference type="STRING" id="128403.WA1_46220"/>
<reference evidence="2 3" key="1">
    <citation type="journal article" date="2013" name="Genome Biol. Evol.">
        <title>Genomes of Stigonematalean cyanobacteria (subsection V) and the evolution of oxygenic photosynthesis from prokaryotes to plastids.</title>
        <authorList>
            <person name="Dagan T."/>
            <person name="Roettger M."/>
            <person name="Stucken K."/>
            <person name="Landan G."/>
            <person name="Koch R."/>
            <person name="Major P."/>
            <person name="Gould S.B."/>
            <person name="Goremykin V.V."/>
            <person name="Rippka R."/>
            <person name="Tandeau de Marsac N."/>
            <person name="Gugger M."/>
            <person name="Lockhart P.J."/>
            <person name="Allen J.F."/>
            <person name="Brune I."/>
            <person name="Maus I."/>
            <person name="Puhler A."/>
            <person name="Martin W.F."/>
        </authorList>
    </citation>
    <scope>NUCLEOTIDE SEQUENCE [LARGE SCALE GENOMIC DNA]</scope>
    <source>
        <strain evidence="2 3">PCC 7110</strain>
    </source>
</reference>
<feature type="domain" description="Sulfatase-modifying factor enzyme-like" evidence="1">
    <location>
        <begin position="5"/>
        <end position="177"/>
    </location>
</feature>
<dbReference type="InterPro" id="IPR005532">
    <property type="entry name" value="SUMF_dom"/>
</dbReference>
<keyword evidence="3" id="KW-1185">Reference proteome</keyword>
<comment type="caution">
    <text evidence="2">The sequence shown here is derived from an EMBL/GenBank/DDBJ whole genome shotgun (WGS) entry which is preliminary data.</text>
</comment>
<dbReference type="PANTHER" id="PTHR23150:SF35">
    <property type="entry name" value="BLL6746 PROTEIN"/>
    <property type="match status" value="1"/>
</dbReference>
<dbReference type="Pfam" id="PF03781">
    <property type="entry name" value="FGE-sulfatase"/>
    <property type="match status" value="1"/>
</dbReference>
<dbReference type="PANTHER" id="PTHR23150">
    <property type="entry name" value="SULFATASE MODIFYING FACTOR 1, 2"/>
    <property type="match status" value="1"/>
</dbReference>
<dbReference type="InterPro" id="IPR016187">
    <property type="entry name" value="CTDL_fold"/>
</dbReference>
<organism evidence="2 3">
    <name type="scientific">Scytonema hofmannii PCC 7110</name>
    <dbReference type="NCBI Taxonomy" id="128403"/>
    <lineage>
        <taxon>Bacteria</taxon>
        <taxon>Bacillati</taxon>
        <taxon>Cyanobacteriota</taxon>
        <taxon>Cyanophyceae</taxon>
        <taxon>Nostocales</taxon>
        <taxon>Scytonemataceae</taxon>
        <taxon>Scytonema</taxon>
    </lineage>
</organism>
<dbReference type="AlphaFoldDB" id="A0A139WX85"/>
<dbReference type="SUPFAM" id="SSF56436">
    <property type="entry name" value="C-type lectin-like"/>
    <property type="match status" value="1"/>
</dbReference>
<dbReference type="InterPro" id="IPR042095">
    <property type="entry name" value="SUMF_sf"/>
</dbReference>
<sequence length="184" mass="21160">MLNPDPSYFKGAKRPVECVSWDDAVEFCARLSQKTGKPYRLPSESEWEYACRAGTTTPFYFGETISTDLANYDGNSTYANGVKGEYREQTTDVGKFLPNVFGLYDMHGNIWEWCQDAWHDSYKNAPVDGTAWMEDNENQIKLLRGGSEIYVPWYCRSAYRYRDSRAFRSHNFGVRVAVPVPRAL</sequence>
<dbReference type="EMBL" id="ANNX02000047">
    <property type="protein sequence ID" value="KYC37040.1"/>
    <property type="molecule type" value="Genomic_DNA"/>
</dbReference>
<proteinExistence type="predicted"/>
<protein>
    <recommendedName>
        <fullName evidence="1">Sulfatase-modifying factor enzyme-like domain-containing protein</fullName>
    </recommendedName>
</protein>
<dbReference type="GO" id="GO:0120147">
    <property type="term" value="F:formylglycine-generating oxidase activity"/>
    <property type="evidence" value="ECO:0007669"/>
    <property type="project" value="TreeGrafter"/>
</dbReference>